<gene>
    <name evidence="1" type="ORF">EVAR_97742_1</name>
</gene>
<dbReference type="AlphaFoldDB" id="A0A4C1X869"/>
<sequence length="69" mass="7608">MFAQIPTWSPTQVYSNSNIISRYSRLFVRSTAASDLVQVATQRPVVVSGEISALCSRRCIAENSPAVEF</sequence>
<proteinExistence type="predicted"/>
<reference evidence="1 2" key="1">
    <citation type="journal article" date="2019" name="Commun. Biol.">
        <title>The bagworm genome reveals a unique fibroin gene that provides high tensile strength.</title>
        <authorList>
            <person name="Kono N."/>
            <person name="Nakamura H."/>
            <person name="Ohtoshi R."/>
            <person name="Tomita M."/>
            <person name="Numata K."/>
            <person name="Arakawa K."/>
        </authorList>
    </citation>
    <scope>NUCLEOTIDE SEQUENCE [LARGE SCALE GENOMIC DNA]</scope>
</reference>
<dbReference type="EMBL" id="BGZK01000756">
    <property type="protein sequence ID" value="GBP59240.1"/>
    <property type="molecule type" value="Genomic_DNA"/>
</dbReference>
<accession>A0A4C1X869</accession>
<evidence type="ECO:0000313" key="1">
    <source>
        <dbReference type="EMBL" id="GBP59240.1"/>
    </source>
</evidence>
<name>A0A4C1X869_EUMVA</name>
<protein>
    <submittedName>
        <fullName evidence="1">Uncharacterized protein</fullName>
    </submittedName>
</protein>
<evidence type="ECO:0000313" key="2">
    <source>
        <dbReference type="Proteomes" id="UP000299102"/>
    </source>
</evidence>
<keyword evidence="2" id="KW-1185">Reference proteome</keyword>
<dbReference type="Proteomes" id="UP000299102">
    <property type="component" value="Unassembled WGS sequence"/>
</dbReference>
<comment type="caution">
    <text evidence="1">The sequence shown here is derived from an EMBL/GenBank/DDBJ whole genome shotgun (WGS) entry which is preliminary data.</text>
</comment>
<organism evidence="1 2">
    <name type="scientific">Eumeta variegata</name>
    <name type="common">Bagworm moth</name>
    <name type="synonym">Eumeta japonica</name>
    <dbReference type="NCBI Taxonomy" id="151549"/>
    <lineage>
        <taxon>Eukaryota</taxon>
        <taxon>Metazoa</taxon>
        <taxon>Ecdysozoa</taxon>
        <taxon>Arthropoda</taxon>
        <taxon>Hexapoda</taxon>
        <taxon>Insecta</taxon>
        <taxon>Pterygota</taxon>
        <taxon>Neoptera</taxon>
        <taxon>Endopterygota</taxon>
        <taxon>Lepidoptera</taxon>
        <taxon>Glossata</taxon>
        <taxon>Ditrysia</taxon>
        <taxon>Tineoidea</taxon>
        <taxon>Psychidae</taxon>
        <taxon>Oiketicinae</taxon>
        <taxon>Eumeta</taxon>
    </lineage>
</organism>